<dbReference type="WBParaSite" id="PSAMB.scaffold6769size8824.g29068.t1">
    <property type="protein sequence ID" value="PSAMB.scaffold6769size8824.g29068.t1"/>
    <property type="gene ID" value="PSAMB.scaffold6769size8824.g29068"/>
</dbReference>
<dbReference type="Gene3D" id="2.130.10.10">
    <property type="entry name" value="YVTN repeat-like/Quinoprotein amine dehydrogenase"/>
    <property type="match status" value="1"/>
</dbReference>
<dbReference type="GO" id="GO:0005737">
    <property type="term" value="C:cytoplasm"/>
    <property type="evidence" value="ECO:0007669"/>
    <property type="project" value="TreeGrafter"/>
</dbReference>
<dbReference type="GO" id="GO:0080008">
    <property type="term" value="C:Cul4-RING E3 ubiquitin ligase complex"/>
    <property type="evidence" value="ECO:0007669"/>
    <property type="project" value="TreeGrafter"/>
</dbReference>
<keyword evidence="2" id="KW-0677">Repeat</keyword>
<dbReference type="Proteomes" id="UP000887566">
    <property type="component" value="Unplaced"/>
</dbReference>
<evidence type="ECO:0000256" key="3">
    <source>
        <dbReference type="PROSITE-ProRule" id="PRU00221"/>
    </source>
</evidence>
<accession>A0A914X5C3</accession>
<dbReference type="InterPro" id="IPR001680">
    <property type="entry name" value="WD40_rpt"/>
</dbReference>
<dbReference type="PANTHER" id="PTHR15574:SF39">
    <property type="entry name" value="DDB1- AND CUL4-ASSOCIATED FACTOR 6"/>
    <property type="match status" value="1"/>
</dbReference>
<name>A0A914X5C3_9BILA</name>
<evidence type="ECO:0000256" key="1">
    <source>
        <dbReference type="ARBA" id="ARBA00022574"/>
    </source>
</evidence>
<protein>
    <submittedName>
        <fullName evidence="5">Uncharacterized protein</fullName>
    </submittedName>
</protein>
<organism evidence="4 5">
    <name type="scientific">Plectus sambesii</name>
    <dbReference type="NCBI Taxonomy" id="2011161"/>
    <lineage>
        <taxon>Eukaryota</taxon>
        <taxon>Metazoa</taxon>
        <taxon>Ecdysozoa</taxon>
        <taxon>Nematoda</taxon>
        <taxon>Chromadorea</taxon>
        <taxon>Plectida</taxon>
        <taxon>Plectina</taxon>
        <taxon>Plectoidea</taxon>
        <taxon>Plectidae</taxon>
        <taxon>Plectus</taxon>
    </lineage>
</organism>
<dbReference type="SUPFAM" id="SSF50978">
    <property type="entry name" value="WD40 repeat-like"/>
    <property type="match status" value="1"/>
</dbReference>
<evidence type="ECO:0000256" key="2">
    <source>
        <dbReference type="ARBA" id="ARBA00022737"/>
    </source>
</evidence>
<evidence type="ECO:0000313" key="5">
    <source>
        <dbReference type="WBParaSite" id="PSAMB.scaffold6769size8824.g29068.t1"/>
    </source>
</evidence>
<dbReference type="PANTHER" id="PTHR15574">
    <property type="entry name" value="WD REPEAT DOMAIN-CONTAINING FAMILY"/>
    <property type="match status" value="1"/>
</dbReference>
<dbReference type="GO" id="GO:0045944">
    <property type="term" value="P:positive regulation of transcription by RNA polymerase II"/>
    <property type="evidence" value="ECO:0007669"/>
    <property type="project" value="TreeGrafter"/>
</dbReference>
<keyword evidence="4" id="KW-1185">Reference proteome</keyword>
<dbReference type="InterPro" id="IPR036322">
    <property type="entry name" value="WD40_repeat_dom_sf"/>
</dbReference>
<dbReference type="Pfam" id="PF00400">
    <property type="entry name" value="WD40"/>
    <property type="match status" value="3"/>
</dbReference>
<reference evidence="5" key="1">
    <citation type="submission" date="2022-11" db="UniProtKB">
        <authorList>
            <consortium name="WormBaseParasite"/>
        </authorList>
    </citation>
    <scope>IDENTIFICATION</scope>
</reference>
<proteinExistence type="predicted"/>
<dbReference type="InterPro" id="IPR045151">
    <property type="entry name" value="DCAF8"/>
</dbReference>
<dbReference type="InterPro" id="IPR015943">
    <property type="entry name" value="WD40/YVTN_repeat-like_dom_sf"/>
</dbReference>
<dbReference type="SMART" id="SM00320">
    <property type="entry name" value="WD40"/>
    <property type="match status" value="4"/>
</dbReference>
<dbReference type="PROSITE" id="PS50082">
    <property type="entry name" value="WD_REPEATS_2"/>
    <property type="match status" value="1"/>
</dbReference>
<sequence length="230" mass="25543">MKSSPVLQPLYQQLKRRELGLTPAVAWTSYMTDSYHFTARLAKFATLRLHNGCVNTISWSEDGRLLLSASDDQYLIISDPFDESNPIKHRISSGHEGNVFSARFLPETNASSIVSCGADGSVILTDVNRPDTYGTQVFRCHNGSSYEVAVIPGDSNTFLSCGDDGCVRWYDRREKTTCTLCRDDIIVECKCSTCSIDVDTTRPWSLAVGCSDSLVRLYDMRRLNKPSSGS</sequence>
<feature type="repeat" description="WD" evidence="3">
    <location>
        <begin position="47"/>
        <end position="77"/>
    </location>
</feature>
<evidence type="ECO:0000313" key="4">
    <source>
        <dbReference type="Proteomes" id="UP000887566"/>
    </source>
</evidence>
<keyword evidence="1 3" id="KW-0853">WD repeat</keyword>
<dbReference type="AlphaFoldDB" id="A0A914X5C3"/>